<feature type="transmembrane region" description="Helical" evidence="8">
    <location>
        <begin position="12"/>
        <end position="41"/>
    </location>
</feature>
<sequence>MTFRQQARFWLIFVVGFFFLVWLFSGILLPFVAGMAIAYFLDPLADRLEERGFNRTVATTIITFLFFLVFIFVLLLVVPMIGSQLAGFLERLPGYVDALRITVGPYVQHIVDRIAPETLAGISDSVKGQTATAIKWVGNILTNVLSGGLALLNFISLLFITPVVSFYLLRDWDKIVAKIDGYLPRRSAKDIRQCASEIDETLAGFVRGQATVCLLLGLFYAIGLTFVGLEFGFVIGLMTGLVSFVPYFGMIAGFAIGMGVALAQFGPSVDLALVAMVFGIGQLLEGNFLTPKLVGDKVGLHAVWVMFALLAGGAVFGLLGVMLAVPVAAVIGVLVRYGLRQYLSSRLYDHGSDQARHTSLQEPTEDAKS</sequence>
<evidence type="ECO:0000256" key="7">
    <source>
        <dbReference type="ARBA" id="ARBA00023136"/>
    </source>
</evidence>
<accession>A0A1Y2LBI1</accession>
<keyword evidence="10" id="KW-1185">Reference proteome</keyword>
<gene>
    <name evidence="9" type="ORF">TALK_10665</name>
</gene>
<keyword evidence="4" id="KW-1003">Cell membrane</keyword>
<keyword evidence="3" id="KW-0813">Transport</keyword>
<dbReference type="STRING" id="1293890.TALK_10665"/>
<dbReference type="PANTHER" id="PTHR21716:SF53">
    <property type="entry name" value="PERMEASE PERM-RELATED"/>
    <property type="match status" value="1"/>
</dbReference>
<dbReference type="RefSeq" id="WP_085618633.1">
    <property type="nucleotide sequence ID" value="NZ_JBLXCG010000011.1"/>
</dbReference>
<feature type="transmembrane region" description="Helical" evidence="8">
    <location>
        <begin position="61"/>
        <end position="82"/>
    </location>
</feature>
<name>A0A1Y2LBI1_9PROT</name>
<evidence type="ECO:0000256" key="3">
    <source>
        <dbReference type="ARBA" id="ARBA00022448"/>
    </source>
</evidence>
<comment type="caution">
    <text evidence="9">The sequence shown here is derived from an EMBL/GenBank/DDBJ whole genome shotgun (WGS) entry which is preliminary data.</text>
</comment>
<feature type="transmembrane region" description="Helical" evidence="8">
    <location>
        <begin position="302"/>
        <end position="335"/>
    </location>
</feature>
<comment type="subcellular location">
    <subcellularLocation>
        <location evidence="1">Cell membrane</location>
        <topology evidence="1">Multi-pass membrane protein</topology>
    </subcellularLocation>
</comment>
<organism evidence="9 10">
    <name type="scientific">Thalassospira alkalitolerans</name>
    <dbReference type="NCBI Taxonomy" id="1293890"/>
    <lineage>
        <taxon>Bacteria</taxon>
        <taxon>Pseudomonadati</taxon>
        <taxon>Pseudomonadota</taxon>
        <taxon>Alphaproteobacteria</taxon>
        <taxon>Rhodospirillales</taxon>
        <taxon>Thalassospiraceae</taxon>
        <taxon>Thalassospira</taxon>
    </lineage>
</organism>
<dbReference type="GO" id="GO:0055085">
    <property type="term" value="P:transmembrane transport"/>
    <property type="evidence" value="ECO:0007669"/>
    <property type="project" value="TreeGrafter"/>
</dbReference>
<keyword evidence="6 8" id="KW-1133">Transmembrane helix</keyword>
<feature type="transmembrane region" description="Helical" evidence="8">
    <location>
        <begin position="244"/>
        <end position="264"/>
    </location>
</feature>
<evidence type="ECO:0000256" key="8">
    <source>
        <dbReference type="SAM" id="Phobius"/>
    </source>
</evidence>
<evidence type="ECO:0000256" key="5">
    <source>
        <dbReference type="ARBA" id="ARBA00022692"/>
    </source>
</evidence>
<dbReference type="OrthoDB" id="5792512at2"/>
<evidence type="ECO:0000313" key="10">
    <source>
        <dbReference type="Proteomes" id="UP000193396"/>
    </source>
</evidence>
<dbReference type="Pfam" id="PF01594">
    <property type="entry name" value="AI-2E_transport"/>
    <property type="match status" value="1"/>
</dbReference>
<feature type="transmembrane region" description="Helical" evidence="8">
    <location>
        <begin position="212"/>
        <end position="238"/>
    </location>
</feature>
<dbReference type="Proteomes" id="UP000193396">
    <property type="component" value="Unassembled WGS sequence"/>
</dbReference>
<dbReference type="PANTHER" id="PTHR21716">
    <property type="entry name" value="TRANSMEMBRANE PROTEIN"/>
    <property type="match status" value="1"/>
</dbReference>
<proteinExistence type="inferred from homology"/>
<dbReference type="AlphaFoldDB" id="A0A1Y2LBI1"/>
<evidence type="ECO:0000256" key="4">
    <source>
        <dbReference type="ARBA" id="ARBA00022475"/>
    </source>
</evidence>
<comment type="similarity">
    <text evidence="2">Belongs to the autoinducer-2 exporter (AI-2E) (TC 2.A.86) family.</text>
</comment>
<evidence type="ECO:0000256" key="2">
    <source>
        <dbReference type="ARBA" id="ARBA00009773"/>
    </source>
</evidence>
<evidence type="ECO:0000313" key="9">
    <source>
        <dbReference type="EMBL" id="OSQ48048.1"/>
    </source>
</evidence>
<evidence type="ECO:0000256" key="1">
    <source>
        <dbReference type="ARBA" id="ARBA00004651"/>
    </source>
</evidence>
<dbReference type="InterPro" id="IPR002549">
    <property type="entry name" value="AI-2E-like"/>
</dbReference>
<dbReference type="GO" id="GO:0005886">
    <property type="term" value="C:plasma membrane"/>
    <property type="evidence" value="ECO:0007669"/>
    <property type="project" value="UniProtKB-SubCell"/>
</dbReference>
<keyword evidence="7 8" id="KW-0472">Membrane</keyword>
<feature type="transmembrane region" description="Helical" evidence="8">
    <location>
        <begin position="149"/>
        <end position="169"/>
    </location>
</feature>
<dbReference type="EMBL" id="JFKB01000006">
    <property type="protein sequence ID" value="OSQ48048.1"/>
    <property type="molecule type" value="Genomic_DNA"/>
</dbReference>
<reference evidence="9 10" key="1">
    <citation type="submission" date="2014-03" db="EMBL/GenBank/DDBJ databases">
        <title>The draft genome sequence of Thalassospira alkalitolerans JCM 18968.</title>
        <authorList>
            <person name="Lai Q."/>
            <person name="Shao Z."/>
        </authorList>
    </citation>
    <scope>NUCLEOTIDE SEQUENCE [LARGE SCALE GENOMIC DNA]</scope>
    <source>
        <strain evidence="9 10">JCM 18968</strain>
    </source>
</reference>
<protein>
    <submittedName>
        <fullName evidence="9">Membrane protein</fullName>
    </submittedName>
</protein>
<evidence type="ECO:0000256" key="6">
    <source>
        <dbReference type="ARBA" id="ARBA00022989"/>
    </source>
</evidence>
<keyword evidence="5 8" id="KW-0812">Transmembrane</keyword>